<dbReference type="GO" id="GO:0005886">
    <property type="term" value="C:plasma membrane"/>
    <property type="evidence" value="ECO:0007669"/>
    <property type="project" value="UniProtKB-SubCell"/>
</dbReference>
<dbReference type="AlphaFoldDB" id="A0A1J5PUH1"/>
<keyword evidence="2" id="KW-0813">Transport</keyword>
<evidence type="ECO:0000256" key="1">
    <source>
        <dbReference type="ARBA" id="ARBA00004651"/>
    </source>
</evidence>
<keyword evidence="3" id="KW-1003">Cell membrane</keyword>
<evidence type="ECO:0000259" key="8">
    <source>
        <dbReference type="Pfam" id="PF01061"/>
    </source>
</evidence>
<dbReference type="EMBL" id="MLJW01002273">
    <property type="protein sequence ID" value="OIQ75113.1"/>
    <property type="molecule type" value="Genomic_DNA"/>
</dbReference>
<dbReference type="Pfam" id="PF01061">
    <property type="entry name" value="ABC2_membrane"/>
    <property type="match status" value="1"/>
</dbReference>
<dbReference type="InterPro" id="IPR013525">
    <property type="entry name" value="ABC2_TM"/>
</dbReference>
<name>A0A1J5PUH1_9ZZZZ</name>
<gene>
    <name evidence="9" type="primary">kpsM_3</name>
    <name evidence="9" type="ORF">GALL_432230</name>
</gene>
<accession>A0A1J5PUH1</accession>
<proteinExistence type="predicted"/>
<feature type="transmembrane region" description="Helical" evidence="7">
    <location>
        <begin position="34"/>
        <end position="56"/>
    </location>
</feature>
<dbReference type="GO" id="GO:0140359">
    <property type="term" value="F:ABC-type transporter activity"/>
    <property type="evidence" value="ECO:0007669"/>
    <property type="project" value="InterPro"/>
</dbReference>
<feature type="transmembrane region" description="Helical" evidence="7">
    <location>
        <begin position="231"/>
        <end position="250"/>
    </location>
</feature>
<evidence type="ECO:0000256" key="4">
    <source>
        <dbReference type="ARBA" id="ARBA00022692"/>
    </source>
</evidence>
<evidence type="ECO:0000256" key="2">
    <source>
        <dbReference type="ARBA" id="ARBA00022448"/>
    </source>
</evidence>
<dbReference type="PANTHER" id="PTHR30413">
    <property type="entry name" value="INNER MEMBRANE TRANSPORT PERMEASE"/>
    <property type="match status" value="1"/>
</dbReference>
<protein>
    <submittedName>
        <fullName evidence="9">Polysialic acid transport protein KpsM</fullName>
    </submittedName>
</protein>
<feature type="transmembrane region" description="Helical" evidence="7">
    <location>
        <begin position="143"/>
        <end position="169"/>
    </location>
</feature>
<comment type="caution">
    <text evidence="9">The sequence shown here is derived from an EMBL/GenBank/DDBJ whole genome shotgun (WGS) entry which is preliminary data.</text>
</comment>
<evidence type="ECO:0000256" key="3">
    <source>
        <dbReference type="ARBA" id="ARBA00022475"/>
    </source>
</evidence>
<feature type="domain" description="ABC-2 type transporter transmembrane" evidence="8">
    <location>
        <begin position="19"/>
        <end position="215"/>
    </location>
</feature>
<feature type="transmembrane region" description="Helical" evidence="7">
    <location>
        <begin position="110"/>
        <end position="137"/>
    </location>
</feature>
<keyword evidence="4 7" id="KW-0812">Transmembrane</keyword>
<dbReference type="GO" id="GO:0015920">
    <property type="term" value="P:lipopolysaccharide transport"/>
    <property type="evidence" value="ECO:0007669"/>
    <property type="project" value="TreeGrafter"/>
</dbReference>
<dbReference type="PANTHER" id="PTHR30413:SF10">
    <property type="entry name" value="CAPSULE POLYSACCHARIDE EXPORT INNER-MEMBRANE PROTEIN CTRC"/>
    <property type="match status" value="1"/>
</dbReference>
<reference evidence="9" key="1">
    <citation type="submission" date="2016-10" db="EMBL/GenBank/DDBJ databases">
        <title>Sequence of Gallionella enrichment culture.</title>
        <authorList>
            <person name="Poehlein A."/>
            <person name="Muehling M."/>
            <person name="Daniel R."/>
        </authorList>
    </citation>
    <scope>NUCLEOTIDE SEQUENCE</scope>
</reference>
<evidence type="ECO:0000256" key="7">
    <source>
        <dbReference type="SAM" id="Phobius"/>
    </source>
</evidence>
<evidence type="ECO:0000313" key="9">
    <source>
        <dbReference type="EMBL" id="OIQ75113.1"/>
    </source>
</evidence>
<comment type="subcellular location">
    <subcellularLocation>
        <location evidence="1">Cell membrane</location>
        <topology evidence="1">Multi-pass membrane protein</topology>
    </subcellularLocation>
</comment>
<evidence type="ECO:0000256" key="5">
    <source>
        <dbReference type="ARBA" id="ARBA00022989"/>
    </source>
</evidence>
<keyword evidence="6 7" id="KW-0472">Membrane</keyword>
<evidence type="ECO:0000256" key="6">
    <source>
        <dbReference type="ARBA" id="ARBA00023136"/>
    </source>
</evidence>
<organism evidence="9">
    <name type="scientific">mine drainage metagenome</name>
    <dbReference type="NCBI Taxonomy" id="410659"/>
    <lineage>
        <taxon>unclassified sequences</taxon>
        <taxon>metagenomes</taxon>
        <taxon>ecological metagenomes</taxon>
    </lineage>
</organism>
<feature type="transmembrane region" description="Helical" evidence="7">
    <location>
        <begin position="176"/>
        <end position="197"/>
    </location>
</feature>
<keyword evidence="5 7" id="KW-1133">Transmembrane helix</keyword>
<sequence length="260" mass="28730">MALNLGNLLRAPLRHRDLLFLLVRRDIAARTSGTVLGGLWMLVQPALQVAALWFLLDIVLKVRFPGMEGGFVGYYLTGMLPWLMMSEIIQRSLGVMPEYAALYQRAVFPLHLLPLIPAIVSGAIYTAIFVLVAGAVAGWSGALGAAVLMAGLLLWLLPFCYLLAVLGLFVRDLQQLAPFVLTMLLYVTPILYLPQAFPQSLHWWLDVNPFAHVMVLAHAAVQGQRWDVLDLAVPALLWAAAIAPAAFLFVRTRPHMREAL</sequence>
<feature type="transmembrane region" description="Helical" evidence="7">
    <location>
        <begin position="71"/>
        <end position="89"/>
    </location>
</feature>